<evidence type="ECO:0000259" key="15">
    <source>
        <dbReference type="PROSITE" id="PS50104"/>
    </source>
</evidence>
<dbReference type="Gene3D" id="3.40.50.10140">
    <property type="entry name" value="Toll/interleukin-1 receptor homology (TIR) domain"/>
    <property type="match status" value="1"/>
</dbReference>
<evidence type="ECO:0000259" key="16">
    <source>
        <dbReference type="PROSITE" id="PS50863"/>
    </source>
</evidence>
<dbReference type="SUPFAM" id="SSF52200">
    <property type="entry name" value="Toll/Interleukin receptor TIR domain"/>
    <property type="match status" value="1"/>
</dbReference>
<dbReference type="Proteomes" id="UP000824890">
    <property type="component" value="Unassembled WGS sequence"/>
</dbReference>
<evidence type="ECO:0000256" key="6">
    <source>
        <dbReference type="ARBA" id="ARBA00022833"/>
    </source>
</evidence>
<dbReference type="InterPro" id="IPR044974">
    <property type="entry name" value="Disease_R_plants"/>
</dbReference>
<dbReference type="PRINTS" id="PR00364">
    <property type="entry name" value="DISEASERSIST"/>
</dbReference>
<dbReference type="Gene3D" id="3.80.10.10">
    <property type="entry name" value="Ribonuclease Inhibitor"/>
    <property type="match status" value="2"/>
</dbReference>
<dbReference type="InterPro" id="IPR000571">
    <property type="entry name" value="Znf_CCCH"/>
</dbReference>
<dbReference type="SUPFAM" id="SSF90229">
    <property type="entry name" value="CCCH zinc finger"/>
    <property type="match status" value="1"/>
</dbReference>
<dbReference type="EMBL" id="JAGKQM010001328">
    <property type="protein sequence ID" value="KAH0852026.1"/>
    <property type="molecule type" value="Genomic_DNA"/>
</dbReference>
<evidence type="ECO:0000256" key="11">
    <source>
        <dbReference type="PROSITE-ProRule" id="PRU00723"/>
    </source>
</evidence>
<evidence type="ECO:0000256" key="4">
    <source>
        <dbReference type="ARBA" id="ARBA00022737"/>
    </source>
</evidence>
<dbReference type="InterPro" id="IPR036855">
    <property type="entry name" value="Znf_CCCH_sf"/>
</dbReference>
<evidence type="ECO:0000313" key="18">
    <source>
        <dbReference type="Proteomes" id="UP000824890"/>
    </source>
</evidence>
<evidence type="ECO:0000256" key="2">
    <source>
        <dbReference type="ARBA" id="ARBA00022614"/>
    </source>
</evidence>
<gene>
    <name evidence="17" type="ORF">HID58_094291</name>
</gene>
<keyword evidence="6 11" id="KW-0862">Zinc</keyword>
<evidence type="ECO:0000256" key="7">
    <source>
        <dbReference type="ARBA" id="ARBA00023015"/>
    </source>
</evidence>
<evidence type="ECO:0000256" key="9">
    <source>
        <dbReference type="ARBA" id="ARBA00023163"/>
    </source>
</evidence>
<dbReference type="Gene3D" id="3.40.50.300">
    <property type="entry name" value="P-loop containing nucleotide triphosphate hydrolases"/>
    <property type="match status" value="1"/>
</dbReference>
<reference evidence="17 18" key="1">
    <citation type="submission" date="2021-05" db="EMBL/GenBank/DDBJ databases">
        <title>Genome Assembly of Synthetic Allotetraploid Brassica napus Reveals Homoeologous Exchanges between Subgenomes.</title>
        <authorList>
            <person name="Davis J.T."/>
        </authorList>
    </citation>
    <scope>NUCLEOTIDE SEQUENCE [LARGE SCALE GENOMIC DNA]</scope>
    <source>
        <strain evidence="18">cv. Da-Ae</strain>
        <tissue evidence="17">Seedling</tissue>
    </source>
</reference>
<dbReference type="InterPro" id="IPR025875">
    <property type="entry name" value="Leu-rich_rpt_4"/>
</dbReference>
<keyword evidence="9" id="KW-0804">Transcription</keyword>
<dbReference type="PROSITE" id="PS50104">
    <property type="entry name" value="TIR"/>
    <property type="match status" value="1"/>
</dbReference>
<feature type="region of interest" description="Disordered" evidence="12">
    <location>
        <begin position="872"/>
        <end position="914"/>
    </location>
</feature>
<dbReference type="PROSITE" id="PS50863">
    <property type="entry name" value="B3"/>
    <property type="match status" value="1"/>
</dbReference>
<dbReference type="SUPFAM" id="SSF52540">
    <property type="entry name" value="P-loop containing nucleoside triphosphate hydrolases"/>
    <property type="match status" value="1"/>
</dbReference>
<keyword evidence="2" id="KW-0433">Leucine-rich repeat</keyword>
<feature type="domain" description="TIR" evidence="15">
    <location>
        <begin position="177"/>
        <end position="334"/>
    </location>
</feature>
<keyword evidence="5 11" id="KW-0863">Zinc-finger</keyword>
<dbReference type="PANTHER" id="PTHR11017">
    <property type="entry name" value="LEUCINE-RICH REPEAT-CONTAINING PROTEIN"/>
    <property type="match status" value="1"/>
</dbReference>
<dbReference type="SUPFAM" id="SSF101936">
    <property type="entry name" value="DNA-binding pseudobarrel domain"/>
    <property type="match status" value="1"/>
</dbReference>
<protein>
    <submittedName>
        <fullName evidence="17">Uncharacterized protein</fullName>
    </submittedName>
</protein>
<dbReference type="Pfam" id="PF02362">
    <property type="entry name" value="B3"/>
    <property type="match status" value="1"/>
</dbReference>
<dbReference type="PROSITE" id="PS50103">
    <property type="entry name" value="ZF_C3H1"/>
    <property type="match status" value="2"/>
</dbReference>
<dbReference type="InterPro" id="IPR015300">
    <property type="entry name" value="DNA-bd_pseudobarrel_sf"/>
</dbReference>
<sequence>MNSGSDLFLASLLLLIERDTIQCSNKSFLIETLSLSTFSEMEILFEKYLTTADLSWLNIFLFGANEEVVEYFGLATVFARGAEMILRVQDEEGKPWEFGFLDVNIQFYQLTNGWSNYVKEKQLGVGDIVFLQRIFTDSSRLFIGFSRREAALDGTSSDKLKEVNSPLPLRSHVHSVTEFDPVLVFSCAANQESGERYFISYISTELCLRGFTPLIYDLTRGTLTGCLELPHRSRVGIIIFSNNYASSRQCQDNFVAIMDHSKANSLVLLPVFFKVKVTDIRGQSGSFGRAFSQLENSIQASQVPTFTFIDKHQYMKGGEVILAKNIVSNVSCQMRGLSHLRDEFFSKIYGEEKVTVDACDTKLSFLRDRFLSKKVLVVLDGVSSARDAEFLVGGFGWFSGGHTLILTSRNRQVLIQCTAKEIYEIQKLSEHESLHVCSQFAAVQNWKERTSLVSELVNYASGIPLALRALENNETGKRSRLLDPTDIVDVLTNNSNLERLKRIILSHSRQLTKFPRLSKAKNLELIDLEGCTSLVKVNSSILHHQKLTFLSLKDCSRLRSMPATVHLEALKVLNLSGCSELEDLQDFSPNLSELYLAGTAITEIPSSIGGLTRLVTLDLENCNRLQHLPPEISNLKAVVSLSAKRPASSKESRDLASFVDVAPPYRRYRLKRCIEAVILSLRKRKREKIFSIATNLSEVMRASVSTWGFFGLPERPGEPECAYYMKTGGCKFGSDCKFHHPRHRETHIPGLSSFSHPLRPGNPVCASYYYTGNCSSGATCMFDHPSSIPTHRDTSFVASLTPNLNPRGFSSSIGDSSSELVEAATKKRRIHHNTSPMVSETPLLNLRGFVSSIGDASSKLVEAPTSKVRIAARKKQRIHKNTTSMASETPHLNPPELSSSPGALSSEHVKQNKD</sequence>
<feature type="chain" id="PRO_5046538038" evidence="13">
    <location>
        <begin position="24"/>
        <end position="914"/>
    </location>
</feature>
<keyword evidence="10" id="KW-0539">Nucleus</keyword>
<evidence type="ECO:0000313" key="17">
    <source>
        <dbReference type="EMBL" id="KAH0852026.1"/>
    </source>
</evidence>
<dbReference type="Gene3D" id="4.10.1000.10">
    <property type="entry name" value="Zinc finger, CCCH-type"/>
    <property type="match status" value="1"/>
</dbReference>
<feature type="zinc finger region" description="C3H1-type" evidence="11">
    <location>
        <begin position="759"/>
        <end position="787"/>
    </location>
</feature>
<dbReference type="PANTHER" id="PTHR11017:SF278">
    <property type="entry name" value="SERINE_THREONINE-PROTEIN PHOSPHATASE 1 REGULATORY SUBUNIT 10"/>
    <property type="match status" value="1"/>
</dbReference>
<dbReference type="InterPro" id="IPR003340">
    <property type="entry name" value="B3_DNA-bd"/>
</dbReference>
<keyword evidence="4" id="KW-0677">Repeat</keyword>
<dbReference type="InterPro" id="IPR027417">
    <property type="entry name" value="P-loop_NTPase"/>
</dbReference>
<accession>A0ABQ7XAA4</accession>
<dbReference type="InterPro" id="IPR032675">
    <property type="entry name" value="LRR_dom_sf"/>
</dbReference>
<evidence type="ECO:0000256" key="12">
    <source>
        <dbReference type="SAM" id="MobiDB-lite"/>
    </source>
</evidence>
<keyword evidence="13" id="KW-0732">Signal</keyword>
<keyword evidence="8" id="KW-0238">DNA-binding</keyword>
<dbReference type="InterPro" id="IPR035897">
    <property type="entry name" value="Toll_tir_struct_dom_sf"/>
</dbReference>
<evidence type="ECO:0000256" key="13">
    <source>
        <dbReference type="SAM" id="SignalP"/>
    </source>
</evidence>
<feature type="domain" description="TF-B3" evidence="16">
    <location>
        <begin position="86"/>
        <end position="149"/>
    </location>
</feature>
<feature type="domain" description="C3H1-type" evidence="14">
    <location>
        <begin position="715"/>
        <end position="743"/>
    </location>
</feature>
<feature type="signal peptide" evidence="13">
    <location>
        <begin position="1"/>
        <end position="23"/>
    </location>
</feature>
<feature type="domain" description="C3H1-type" evidence="14">
    <location>
        <begin position="759"/>
        <end position="787"/>
    </location>
</feature>
<dbReference type="Pfam" id="PF12799">
    <property type="entry name" value="LRR_4"/>
    <property type="match status" value="1"/>
</dbReference>
<dbReference type="Pfam" id="PF01582">
    <property type="entry name" value="TIR"/>
    <property type="match status" value="1"/>
</dbReference>
<dbReference type="Gene3D" id="2.40.330.10">
    <property type="entry name" value="DNA-binding pseudobarrel domain"/>
    <property type="match status" value="1"/>
</dbReference>
<dbReference type="SUPFAM" id="SSF52058">
    <property type="entry name" value="L domain-like"/>
    <property type="match status" value="1"/>
</dbReference>
<proteinExistence type="predicted"/>
<evidence type="ECO:0000256" key="1">
    <source>
        <dbReference type="ARBA" id="ARBA00004123"/>
    </source>
</evidence>
<dbReference type="SMART" id="SM00255">
    <property type="entry name" value="TIR"/>
    <property type="match status" value="1"/>
</dbReference>
<dbReference type="InterPro" id="IPR000157">
    <property type="entry name" value="TIR_dom"/>
</dbReference>
<evidence type="ECO:0000259" key="14">
    <source>
        <dbReference type="PROSITE" id="PS50103"/>
    </source>
</evidence>
<name>A0ABQ7XAA4_BRANA</name>
<evidence type="ECO:0000256" key="5">
    <source>
        <dbReference type="ARBA" id="ARBA00022771"/>
    </source>
</evidence>
<evidence type="ECO:0000256" key="10">
    <source>
        <dbReference type="ARBA" id="ARBA00023242"/>
    </source>
</evidence>
<keyword evidence="7" id="KW-0805">Transcription regulation</keyword>
<keyword evidence="18" id="KW-1185">Reference proteome</keyword>
<organism evidence="17 18">
    <name type="scientific">Brassica napus</name>
    <name type="common">Rape</name>
    <dbReference type="NCBI Taxonomy" id="3708"/>
    <lineage>
        <taxon>Eukaryota</taxon>
        <taxon>Viridiplantae</taxon>
        <taxon>Streptophyta</taxon>
        <taxon>Embryophyta</taxon>
        <taxon>Tracheophyta</taxon>
        <taxon>Spermatophyta</taxon>
        <taxon>Magnoliopsida</taxon>
        <taxon>eudicotyledons</taxon>
        <taxon>Gunneridae</taxon>
        <taxon>Pentapetalae</taxon>
        <taxon>rosids</taxon>
        <taxon>malvids</taxon>
        <taxon>Brassicales</taxon>
        <taxon>Brassicaceae</taxon>
        <taxon>Brassiceae</taxon>
        <taxon>Brassica</taxon>
    </lineage>
</organism>
<comment type="subcellular location">
    <subcellularLocation>
        <location evidence="1">Nucleus</location>
    </subcellularLocation>
</comment>
<evidence type="ECO:0000256" key="8">
    <source>
        <dbReference type="ARBA" id="ARBA00023125"/>
    </source>
</evidence>
<comment type="caution">
    <text evidence="17">The sequence shown here is derived from an EMBL/GenBank/DDBJ whole genome shotgun (WGS) entry which is preliminary data.</text>
</comment>
<feature type="zinc finger region" description="C3H1-type" evidence="11">
    <location>
        <begin position="715"/>
        <end position="743"/>
    </location>
</feature>
<dbReference type="Pfam" id="PF00642">
    <property type="entry name" value="zf-CCCH"/>
    <property type="match status" value="1"/>
</dbReference>
<evidence type="ECO:0000256" key="3">
    <source>
        <dbReference type="ARBA" id="ARBA00022723"/>
    </source>
</evidence>
<dbReference type="SMART" id="SM01019">
    <property type="entry name" value="B3"/>
    <property type="match status" value="1"/>
</dbReference>
<keyword evidence="3 11" id="KW-0479">Metal-binding</keyword>
<dbReference type="SMART" id="SM00356">
    <property type="entry name" value="ZnF_C3H1"/>
    <property type="match status" value="2"/>
</dbReference>
<dbReference type="CDD" id="cd10017">
    <property type="entry name" value="B3_DNA"/>
    <property type="match status" value="1"/>
</dbReference>